<dbReference type="Proteomes" id="UP000306509">
    <property type="component" value="Unassembled WGS sequence"/>
</dbReference>
<organism evidence="2 3">
    <name type="scientific">Robinsoniella peoriensis</name>
    <dbReference type="NCBI Taxonomy" id="180332"/>
    <lineage>
        <taxon>Bacteria</taxon>
        <taxon>Bacillati</taxon>
        <taxon>Bacillota</taxon>
        <taxon>Clostridia</taxon>
        <taxon>Lachnospirales</taxon>
        <taxon>Lachnospiraceae</taxon>
        <taxon>Robinsoniella</taxon>
    </lineage>
</organism>
<feature type="chain" id="PRO_5038553583" evidence="1">
    <location>
        <begin position="24"/>
        <end position="489"/>
    </location>
</feature>
<evidence type="ECO:0000313" key="3">
    <source>
        <dbReference type="Proteomes" id="UP000306509"/>
    </source>
</evidence>
<gene>
    <name evidence="2" type="ORF">DSM106044_02330</name>
</gene>
<dbReference type="PANTHER" id="PTHR43649">
    <property type="entry name" value="ARABINOSE-BINDING PROTEIN-RELATED"/>
    <property type="match status" value="1"/>
</dbReference>
<comment type="caution">
    <text evidence="2">The sequence shown here is derived from an EMBL/GenBank/DDBJ whole genome shotgun (WGS) entry which is preliminary data.</text>
</comment>
<evidence type="ECO:0000313" key="2">
    <source>
        <dbReference type="EMBL" id="TLD00863.1"/>
    </source>
</evidence>
<accession>A0A4U8Q9J7</accession>
<dbReference type="InterPro" id="IPR006059">
    <property type="entry name" value="SBP"/>
</dbReference>
<keyword evidence="3" id="KW-1185">Reference proteome</keyword>
<keyword evidence="1" id="KW-0732">Signal</keyword>
<dbReference type="Pfam" id="PF13416">
    <property type="entry name" value="SBP_bac_8"/>
    <property type="match status" value="1"/>
</dbReference>
<dbReference type="InterPro" id="IPR050490">
    <property type="entry name" value="Bact_solute-bd_prot1"/>
</dbReference>
<dbReference type="EMBL" id="QGQD01000046">
    <property type="protein sequence ID" value="TLD00863.1"/>
    <property type="molecule type" value="Genomic_DNA"/>
</dbReference>
<dbReference type="STRING" id="180332.GCA_000797495_05168"/>
<dbReference type="SUPFAM" id="SSF53850">
    <property type="entry name" value="Periplasmic binding protein-like II"/>
    <property type="match status" value="1"/>
</dbReference>
<dbReference type="PANTHER" id="PTHR43649:SF12">
    <property type="entry name" value="DIACETYLCHITOBIOSE BINDING PROTEIN DASA"/>
    <property type="match status" value="1"/>
</dbReference>
<dbReference type="Gene3D" id="3.40.190.10">
    <property type="entry name" value="Periplasmic binding protein-like II"/>
    <property type="match status" value="3"/>
</dbReference>
<evidence type="ECO:0000256" key="1">
    <source>
        <dbReference type="SAM" id="SignalP"/>
    </source>
</evidence>
<name>A0A4U8Q9J7_9FIRM</name>
<dbReference type="AlphaFoldDB" id="A0A4U8Q9J7"/>
<protein>
    <submittedName>
        <fullName evidence="2">Maltose-binding periplasmic protein</fullName>
    </submittedName>
</protein>
<dbReference type="PROSITE" id="PS51257">
    <property type="entry name" value="PROKAR_LIPOPROTEIN"/>
    <property type="match status" value="1"/>
</dbReference>
<reference evidence="2 3" key="1">
    <citation type="journal article" date="2019" name="Anaerobe">
        <title>Detection of Robinsoniella peoriensis in multiple bone samples of a trauma patient.</title>
        <authorList>
            <person name="Schrottner P."/>
            <person name="Hartwich K."/>
            <person name="Bunk B."/>
            <person name="Schober I."/>
            <person name="Helbig S."/>
            <person name="Rudolph W.W."/>
            <person name="Gunzer F."/>
        </authorList>
    </citation>
    <scope>NUCLEOTIDE SEQUENCE [LARGE SCALE GENOMIC DNA]</scope>
    <source>
        <strain evidence="2 3">DSM 106044</strain>
    </source>
</reference>
<proteinExistence type="predicted"/>
<dbReference type="RefSeq" id="WP_138002474.1">
    <property type="nucleotide sequence ID" value="NZ_QGQD01000046.1"/>
</dbReference>
<sequence precursor="true">MKRKFLLGATLLLCMGLFTGCGGKDYDFYIFNVKSENADALEKVCKAYGEETGQKIKVFSIGTTDGIDLLRADMNSNHKPAIYSVNAETVPEWEEGGFLKDLREASTPEMRELAESIPQGMQLSSGNGTNYGIPYNVEGYGYIIDTKMVDALFGEKNTMNWLEDFKTATYDEFEALVTAADDYIKNGTGGTVHLSGNEYTFQPEKNEISSQLNGVFSVAGAEKWTYGDHMSNFALNAVLDSLSAAQNATDEQVDELKTPLEKSIQVEDLMTSHAAGAKGALKRSPDFINSTTSGYDQAIQIFADHKSIFIKQGNWVYSNIEKINPEIVKTITMLPVKMPFTQEDIKIPGMTVEKFNSSVPEFVPSYYAINKKAEPEEQEKAEKFLYWLNTSKEGQDFIINDFAFIPFTADASVEFENPLNNALIGYLREGNVLSNPFNGAPPTWGQEVYGKILMEQYFIKEDWEPDAYEKIADECISQWNALRKLGEED</sequence>
<feature type="signal peptide" evidence="1">
    <location>
        <begin position="1"/>
        <end position="23"/>
    </location>
</feature>